<name>A0A1W0AZ45_9NOCA</name>
<accession>A0A1W0AZ45</accession>
<dbReference type="OrthoDB" id="9796523at2"/>
<dbReference type="EMBL" id="MUMY01000007">
    <property type="protein sequence ID" value="ONM48896.1"/>
    <property type="molecule type" value="Genomic_DNA"/>
</dbReference>
<dbReference type="RefSeq" id="WP_077116376.1">
    <property type="nucleotide sequence ID" value="NZ_LOKT01000005.1"/>
</dbReference>
<protein>
    <recommendedName>
        <fullName evidence="3">RloB-like protein</fullName>
    </recommendedName>
</protein>
<organism evidence="1 2">
    <name type="scientific">Nocardia donostiensis</name>
    <dbReference type="NCBI Taxonomy" id="1538463"/>
    <lineage>
        <taxon>Bacteria</taxon>
        <taxon>Bacillati</taxon>
        <taxon>Actinomycetota</taxon>
        <taxon>Actinomycetes</taxon>
        <taxon>Mycobacteriales</taxon>
        <taxon>Nocardiaceae</taxon>
        <taxon>Nocardia</taxon>
    </lineage>
</organism>
<gene>
    <name evidence="1" type="ORF">B0T46_10550</name>
</gene>
<keyword evidence="2" id="KW-1185">Reference proteome</keyword>
<evidence type="ECO:0000313" key="1">
    <source>
        <dbReference type="EMBL" id="ONM48896.1"/>
    </source>
</evidence>
<reference evidence="1 2" key="1">
    <citation type="journal article" date="2016" name="Antonie Van Leeuwenhoek">
        <title>Nocardia donostiensis sp. nov., isolated from human respiratory specimens.</title>
        <authorList>
            <person name="Ercibengoa M."/>
            <person name="Bell M."/>
            <person name="Marimon J.M."/>
            <person name="Humrighouse B."/>
            <person name="Klenk H.P."/>
            <person name="Potter G."/>
            <person name="Perez-Trallero E."/>
        </authorList>
    </citation>
    <scope>NUCLEOTIDE SEQUENCE [LARGE SCALE GENOMIC DNA]</scope>
    <source>
        <strain evidence="1 2">X1655</strain>
    </source>
</reference>
<evidence type="ECO:0008006" key="3">
    <source>
        <dbReference type="Google" id="ProtNLM"/>
    </source>
</evidence>
<proteinExistence type="predicted"/>
<dbReference type="InterPro" id="IPR025591">
    <property type="entry name" value="RloB"/>
</dbReference>
<sequence>MRGKRLQRPRGKRPERSRYLIYCEDQNAGVDYFKGLAGELRAQIKIGPQHGEPLSLVKAAIAHKNRAPNCREDRCTEYDEVWCVVDVEAPEPHPGLASALQLAAVHGIRVALANPCFELWVVLHFESVTAYHETTRMQSLLRQRGYCGYDARRKAIEYSALRNLYGTARANALALRLGAVDGHLSNPWTDIDELVEHIRVDSAKGQR</sequence>
<dbReference type="AlphaFoldDB" id="A0A1W0AZ45"/>
<evidence type="ECO:0000313" key="2">
    <source>
        <dbReference type="Proteomes" id="UP000188836"/>
    </source>
</evidence>
<comment type="caution">
    <text evidence="1">The sequence shown here is derived from an EMBL/GenBank/DDBJ whole genome shotgun (WGS) entry which is preliminary data.</text>
</comment>
<dbReference type="Pfam" id="PF13707">
    <property type="entry name" value="RloB"/>
    <property type="match status" value="1"/>
</dbReference>
<dbReference type="STRING" id="1538463.B0T36_09490"/>
<dbReference type="Proteomes" id="UP000188836">
    <property type="component" value="Unassembled WGS sequence"/>
</dbReference>